<sequence length="128" mass="12774">MKRIVNGSSGCHLLYAEIGDAKSVISSTLVGDVSMKSRLTMIAVAGVLAFSTAACTTNEQRTAGYGVGGAAIGALAGGAIGGNGRGALTGAAIGAVAGTLLGAAQTRNGVQYCRYRDPYGRVYEAPCQ</sequence>
<evidence type="ECO:0000313" key="2">
    <source>
        <dbReference type="EMBL" id="EEQ96677.1"/>
    </source>
</evidence>
<gene>
    <name evidence="2" type="ORF">OINT_1002131</name>
</gene>
<dbReference type="AlphaFoldDB" id="C4WIC0"/>
<comment type="caution">
    <text evidence="2">The sequence shown here is derived from an EMBL/GenBank/DDBJ whole genome shotgun (WGS) entry which is preliminary data.</text>
</comment>
<reference evidence="2 3" key="1">
    <citation type="submission" date="2009-05" db="EMBL/GenBank/DDBJ databases">
        <authorList>
            <person name="Setubal J.C."/>
            <person name="Boyle S."/>
            <person name="Crasta O.R."/>
            <person name="Gillespie J.J."/>
            <person name="Kenyon R.W."/>
            <person name="Lu J."/>
            <person name="Mane S."/>
            <person name="Nagrani S."/>
            <person name="Shallom J.M."/>
            <person name="Shallom S."/>
            <person name="Shukla M."/>
            <person name="Snyder E.E."/>
            <person name="Sobral B.W."/>
            <person name="Wattam A.R."/>
            <person name="Will R."/>
            <person name="Williams K."/>
            <person name="Yoo H."/>
            <person name="Munk C."/>
            <person name="Tapia R."/>
            <person name="Green L."/>
            <person name="Rogers Y."/>
            <person name="Detter J.C."/>
            <person name="Bruce D."/>
            <person name="Brettin T.S."/>
            <person name="Tsolis R."/>
        </authorList>
    </citation>
    <scope>NUCLEOTIDE SEQUENCE [LARGE SCALE GENOMIC DNA]</scope>
    <source>
        <strain evidence="2 3">LMG 3301</strain>
    </source>
</reference>
<dbReference type="InterPro" id="IPR039567">
    <property type="entry name" value="Gly-zipper"/>
</dbReference>
<organism evidence="2 3">
    <name type="scientific">Brucella intermedia LMG 3301</name>
    <dbReference type="NCBI Taxonomy" id="641118"/>
    <lineage>
        <taxon>Bacteria</taxon>
        <taxon>Pseudomonadati</taxon>
        <taxon>Pseudomonadota</taxon>
        <taxon>Alphaproteobacteria</taxon>
        <taxon>Hyphomicrobiales</taxon>
        <taxon>Brucellaceae</taxon>
        <taxon>Brucella/Ochrobactrum group</taxon>
        <taxon>Brucella</taxon>
    </lineage>
</organism>
<proteinExistence type="predicted"/>
<protein>
    <submittedName>
        <fullName evidence="2">Lipoprotein</fullName>
    </submittedName>
</protein>
<evidence type="ECO:0000313" key="3">
    <source>
        <dbReference type="Proteomes" id="UP000004386"/>
    </source>
</evidence>
<name>C4WIC0_9HYPH</name>
<feature type="domain" description="Glycine zipper" evidence="1">
    <location>
        <begin position="66"/>
        <end position="107"/>
    </location>
</feature>
<dbReference type="Pfam" id="PF13488">
    <property type="entry name" value="Gly-zipper_Omp"/>
    <property type="match status" value="1"/>
</dbReference>
<evidence type="ECO:0000259" key="1">
    <source>
        <dbReference type="Pfam" id="PF13488"/>
    </source>
</evidence>
<accession>C4WIC0</accession>
<dbReference type="EMBL" id="ACQA01000001">
    <property type="protein sequence ID" value="EEQ96677.1"/>
    <property type="molecule type" value="Genomic_DNA"/>
</dbReference>
<dbReference type="Proteomes" id="UP000004386">
    <property type="component" value="Unassembled WGS sequence"/>
</dbReference>
<keyword evidence="2" id="KW-0449">Lipoprotein</keyword>
<dbReference type="HOGENOM" id="CLU_158447_0_0_5"/>